<keyword evidence="2" id="KW-1185">Reference proteome</keyword>
<feature type="non-terminal residue" evidence="1">
    <location>
        <position position="1"/>
    </location>
</feature>
<organism evidence="1 2">
    <name type="scientific">Effrenium voratum</name>
    <dbReference type="NCBI Taxonomy" id="2562239"/>
    <lineage>
        <taxon>Eukaryota</taxon>
        <taxon>Sar</taxon>
        <taxon>Alveolata</taxon>
        <taxon>Dinophyceae</taxon>
        <taxon>Suessiales</taxon>
        <taxon>Symbiodiniaceae</taxon>
        <taxon>Effrenium</taxon>
    </lineage>
</organism>
<gene>
    <name evidence="1" type="ORF">EVOR1521_LOCUS12069</name>
</gene>
<proteinExistence type="predicted"/>
<protein>
    <submittedName>
        <fullName evidence="1">Uncharacterized protein</fullName>
    </submittedName>
</protein>
<reference evidence="1" key="1">
    <citation type="submission" date="2023-08" db="EMBL/GenBank/DDBJ databases">
        <authorList>
            <person name="Chen Y."/>
            <person name="Shah S."/>
            <person name="Dougan E. K."/>
            <person name="Thang M."/>
            <person name="Chan C."/>
        </authorList>
    </citation>
    <scope>NUCLEOTIDE SEQUENCE</scope>
</reference>
<name>A0AA36IEX7_9DINO</name>
<dbReference type="EMBL" id="CAUJNA010001237">
    <property type="protein sequence ID" value="CAJ1385465.1"/>
    <property type="molecule type" value="Genomic_DNA"/>
</dbReference>
<accession>A0AA36IEX7</accession>
<evidence type="ECO:0000313" key="2">
    <source>
        <dbReference type="Proteomes" id="UP001178507"/>
    </source>
</evidence>
<dbReference type="Proteomes" id="UP001178507">
    <property type="component" value="Unassembled WGS sequence"/>
</dbReference>
<evidence type="ECO:0000313" key="1">
    <source>
        <dbReference type="EMBL" id="CAJ1385465.1"/>
    </source>
</evidence>
<sequence>MATHHCAAGKAAHRSKVIATAAAFAALFWSGRSFVAGRGSRALHSPRSTSTRCTKSLLLHATCEQMDWDGPDPAVTGQLRALGRLLRTAAEQLVHAAELPKPRSADASVK</sequence>
<comment type="caution">
    <text evidence="1">The sequence shown here is derived from an EMBL/GenBank/DDBJ whole genome shotgun (WGS) entry which is preliminary data.</text>
</comment>
<dbReference type="AlphaFoldDB" id="A0AA36IEX7"/>